<comment type="caution">
    <text evidence="1">The sequence shown here is derived from an EMBL/GenBank/DDBJ whole genome shotgun (WGS) entry which is preliminary data.</text>
</comment>
<proteinExistence type="predicted"/>
<gene>
    <name evidence="1" type="ORF">TNCT_7081</name>
</gene>
<organism evidence="1 2">
    <name type="scientific">Trichonephila clavata</name>
    <name type="common">Joro spider</name>
    <name type="synonym">Nephila clavata</name>
    <dbReference type="NCBI Taxonomy" id="2740835"/>
    <lineage>
        <taxon>Eukaryota</taxon>
        <taxon>Metazoa</taxon>
        <taxon>Ecdysozoa</taxon>
        <taxon>Arthropoda</taxon>
        <taxon>Chelicerata</taxon>
        <taxon>Arachnida</taxon>
        <taxon>Araneae</taxon>
        <taxon>Araneomorphae</taxon>
        <taxon>Entelegynae</taxon>
        <taxon>Araneoidea</taxon>
        <taxon>Nephilidae</taxon>
        <taxon>Trichonephila</taxon>
    </lineage>
</organism>
<reference evidence="1" key="1">
    <citation type="submission" date="2020-07" db="EMBL/GenBank/DDBJ databases">
        <title>Multicomponent nature underlies the extraordinary mechanical properties of spider dragline silk.</title>
        <authorList>
            <person name="Kono N."/>
            <person name="Nakamura H."/>
            <person name="Mori M."/>
            <person name="Yoshida Y."/>
            <person name="Ohtoshi R."/>
            <person name="Malay A.D."/>
            <person name="Moran D.A.P."/>
            <person name="Tomita M."/>
            <person name="Numata K."/>
            <person name="Arakawa K."/>
        </authorList>
    </citation>
    <scope>NUCLEOTIDE SEQUENCE</scope>
</reference>
<dbReference type="AlphaFoldDB" id="A0A8X6LV99"/>
<sequence>MGSWCKLYINYDGEVAAVHMALTEVGKREDQNFAIFIDSQAAILAVSSVLPSRNGLVLDCQRMINSLINNGRNVTLPPSQLFNTPPSTLDLPMGVELPGQ</sequence>
<dbReference type="Proteomes" id="UP000887116">
    <property type="component" value="Unassembled WGS sequence"/>
</dbReference>
<dbReference type="OrthoDB" id="6435201at2759"/>
<name>A0A8X6LV99_TRICU</name>
<accession>A0A8X6LV99</accession>
<evidence type="ECO:0000313" key="2">
    <source>
        <dbReference type="Proteomes" id="UP000887116"/>
    </source>
</evidence>
<evidence type="ECO:0000313" key="1">
    <source>
        <dbReference type="EMBL" id="GFR21957.1"/>
    </source>
</evidence>
<protein>
    <submittedName>
        <fullName evidence="1">Uncharacterized protein</fullName>
    </submittedName>
</protein>
<dbReference type="EMBL" id="BMAO01008234">
    <property type="protein sequence ID" value="GFR21957.1"/>
    <property type="molecule type" value="Genomic_DNA"/>
</dbReference>
<keyword evidence="2" id="KW-1185">Reference proteome</keyword>